<feature type="region of interest" description="Disordered" evidence="1">
    <location>
        <begin position="286"/>
        <end position="343"/>
    </location>
</feature>
<dbReference type="AlphaFoldDB" id="A0AAN9L7D3"/>
<dbReference type="Gene3D" id="1.25.40.10">
    <property type="entry name" value="Tetratricopeptide repeat domain"/>
    <property type="match status" value="1"/>
</dbReference>
<comment type="caution">
    <text evidence="3">The sequence shown here is derived from an EMBL/GenBank/DDBJ whole genome shotgun (WGS) entry which is preliminary data.</text>
</comment>
<feature type="transmembrane region" description="Helical" evidence="2">
    <location>
        <begin position="118"/>
        <end position="136"/>
    </location>
</feature>
<keyword evidence="4" id="KW-1185">Reference proteome</keyword>
<reference evidence="3 4" key="1">
    <citation type="submission" date="2024-01" db="EMBL/GenBank/DDBJ databases">
        <title>The genomes of 5 underutilized Papilionoideae crops provide insights into root nodulation and disease resistanc.</title>
        <authorList>
            <person name="Jiang F."/>
        </authorList>
    </citation>
    <scope>NUCLEOTIDE SEQUENCE [LARGE SCALE GENOMIC DNA]</scope>
    <source>
        <strain evidence="3">LVBAO_FW01</strain>
        <tissue evidence="3">Leaves</tissue>
    </source>
</reference>
<keyword evidence="2" id="KW-0812">Transmembrane</keyword>
<feature type="region of interest" description="Disordered" evidence="1">
    <location>
        <begin position="424"/>
        <end position="446"/>
    </location>
</feature>
<evidence type="ECO:0000256" key="1">
    <source>
        <dbReference type="SAM" id="MobiDB-lite"/>
    </source>
</evidence>
<proteinExistence type="predicted"/>
<name>A0AAN9L7D3_CANGL</name>
<dbReference type="InterPro" id="IPR011990">
    <property type="entry name" value="TPR-like_helical_dom_sf"/>
</dbReference>
<evidence type="ECO:0000313" key="4">
    <source>
        <dbReference type="Proteomes" id="UP001367508"/>
    </source>
</evidence>
<evidence type="ECO:0000256" key="2">
    <source>
        <dbReference type="SAM" id="Phobius"/>
    </source>
</evidence>
<accession>A0AAN9L7D3</accession>
<sequence length="732" mass="81964">MKFVIAKNPVNLLYSQSSCSLVLLRVPSLAPNFLHSARSRSTQPLRFSFSSCRALCASSSTVYGGWDDLGSSDVSGESNTLRNFLVSVGIDDRKNVFMFFLGLVCAMAIYRVRVSSIVVLPASALVFAVGFTVGFFQNGKFGDVRVSGSKRREKEESMKLSSEKLTSLVEFFDELDVVIKYLKSDVQSAIRNNKIKVDDFYGFVDVTDKIKLSALNARNIVKTLVDNEENYGGVVVENHKTGRRKKQVGEAGYQMLQSIGNLFVENLLGYNSTKVKQEVVNKALDQTRGSGNVPPVKDDVSNLVDDHKGDRRLESSQHSSTNSVLDMDKNGRITTPEGENFGLGNVHGSAKKFSDNKDYNYWSKGLRFTNNHSFSLKMNSSSITDMWESHDNLLDSENFKVRMKHMESESSFLREQLLNQGHETFRSSHNKREDGSDRSQYKDETANYDDPCHLADDLSACETEFNTHSSAKISDDMMFDRYLAEATDLLKQAKEFIKDRHGEEQAEIMLYRSANLLSKAVELKPMSLLAVGQLGNAYLLHGELKLKISRELRALLSGNIQSSSGKRIRILKGLRNKITSTEEVAPLLIDVCEECEELLVEAGRKYRLALSIDANDVRALYNWGLALSFRGQLIADIGPGAAFEAERVFLAAIDKFDAMLLKGNVYAPDALFRWGVALQQRSRLRPGSSKEKVKLLQQAKRLYEDALNMDSNNMQVKDALSSCVAELSYRQF</sequence>
<dbReference type="PANTHER" id="PTHR36888">
    <property type="entry name" value="TETRATRICOPEPTIDE-LIKE HELICAL DOMAIN-CONTAINING PROTEIN-RELATED"/>
    <property type="match status" value="1"/>
</dbReference>
<dbReference type="Proteomes" id="UP001367508">
    <property type="component" value="Unassembled WGS sequence"/>
</dbReference>
<feature type="compositionally biased region" description="Basic and acidic residues" evidence="1">
    <location>
        <begin position="296"/>
        <end position="315"/>
    </location>
</feature>
<gene>
    <name evidence="3" type="ORF">VNO77_24332</name>
</gene>
<protein>
    <submittedName>
        <fullName evidence="3">Uncharacterized protein</fullName>
    </submittedName>
</protein>
<dbReference type="EMBL" id="JAYMYQ010000005">
    <property type="protein sequence ID" value="KAK7330146.1"/>
    <property type="molecule type" value="Genomic_DNA"/>
</dbReference>
<keyword evidence="2" id="KW-0472">Membrane</keyword>
<keyword evidence="2" id="KW-1133">Transmembrane helix</keyword>
<evidence type="ECO:0000313" key="3">
    <source>
        <dbReference type="EMBL" id="KAK7330146.1"/>
    </source>
</evidence>
<dbReference type="SUPFAM" id="SSF48452">
    <property type="entry name" value="TPR-like"/>
    <property type="match status" value="1"/>
</dbReference>
<dbReference type="PANTHER" id="PTHR36888:SF2">
    <property type="entry name" value="TETRATRICOPEPTIDE REPEAT (TPR)-LIKE SUPERFAMILY PROTEIN"/>
    <property type="match status" value="1"/>
</dbReference>
<organism evidence="3 4">
    <name type="scientific">Canavalia gladiata</name>
    <name type="common">Sword bean</name>
    <name type="synonym">Dolichos gladiatus</name>
    <dbReference type="NCBI Taxonomy" id="3824"/>
    <lineage>
        <taxon>Eukaryota</taxon>
        <taxon>Viridiplantae</taxon>
        <taxon>Streptophyta</taxon>
        <taxon>Embryophyta</taxon>
        <taxon>Tracheophyta</taxon>
        <taxon>Spermatophyta</taxon>
        <taxon>Magnoliopsida</taxon>
        <taxon>eudicotyledons</taxon>
        <taxon>Gunneridae</taxon>
        <taxon>Pentapetalae</taxon>
        <taxon>rosids</taxon>
        <taxon>fabids</taxon>
        <taxon>Fabales</taxon>
        <taxon>Fabaceae</taxon>
        <taxon>Papilionoideae</taxon>
        <taxon>50 kb inversion clade</taxon>
        <taxon>NPAAA clade</taxon>
        <taxon>indigoferoid/millettioid clade</taxon>
        <taxon>Phaseoleae</taxon>
        <taxon>Canavalia</taxon>
    </lineage>
</organism>